<keyword evidence="2" id="KW-1185">Reference proteome</keyword>
<dbReference type="HOGENOM" id="CLU_1475378_0_0_1"/>
<accession>A0A067PND6</accession>
<dbReference type="InParanoid" id="A0A067PND6"/>
<dbReference type="EMBL" id="KL197725">
    <property type="protein sequence ID" value="KDQ55315.1"/>
    <property type="molecule type" value="Genomic_DNA"/>
</dbReference>
<proteinExistence type="predicted"/>
<name>A0A067PND6_9AGAM</name>
<evidence type="ECO:0000313" key="2">
    <source>
        <dbReference type="Proteomes" id="UP000027265"/>
    </source>
</evidence>
<sequence>MGYRMTRACWTRAVYAENGDLGMRYNWRNSSRIGPSRVLAELPSIVAPWAPFADPLSQVPYRPLPYLTISQCRSHYLAGPRVECIVPTVRPPRLKYLPFSPGVVHPTHALFPLQLVRFFAEGSLGMSWTGCLRWRWMDLTRQGRVKAISSYPSRVVAHILPHGAGSSATDRCNSFLPTLPPNI</sequence>
<dbReference type="AlphaFoldDB" id="A0A067PND6"/>
<reference evidence="2" key="1">
    <citation type="journal article" date="2014" name="Proc. Natl. Acad. Sci. U.S.A.">
        <title>Extensive sampling of basidiomycete genomes demonstrates inadequacy of the white-rot/brown-rot paradigm for wood decay fungi.</title>
        <authorList>
            <person name="Riley R."/>
            <person name="Salamov A.A."/>
            <person name="Brown D.W."/>
            <person name="Nagy L.G."/>
            <person name="Floudas D."/>
            <person name="Held B.W."/>
            <person name="Levasseur A."/>
            <person name="Lombard V."/>
            <person name="Morin E."/>
            <person name="Otillar R."/>
            <person name="Lindquist E.A."/>
            <person name="Sun H."/>
            <person name="LaButti K.M."/>
            <person name="Schmutz J."/>
            <person name="Jabbour D."/>
            <person name="Luo H."/>
            <person name="Baker S.E."/>
            <person name="Pisabarro A.G."/>
            <person name="Walton J.D."/>
            <person name="Blanchette R.A."/>
            <person name="Henrissat B."/>
            <person name="Martin F."/>
            <person name="Cullen D."/>
            <person name="Hibbett D.S."/>
            <person name="Grigoriev I.V."/>
        </authorList>
    </citation>
    <scope>NUCLEOTIDE SEQUENCE [LARGE SCALE GENOMIC DNA]</scope>
    <source>
        <strain evidence="2">MUCL 33604</strain>
    </source>
</reference>
<gene>
    <name evidence="1" type="ORF">JAAARDRAFT_333510</name>
</gene>
<organism evidence="1 2">
    <name type="scientific">Jaapia argillacea MUCL 33604</name>
    <dbReference type="NCBI Taxonomy" id="933084"/>
    <lineage>
        <taxon>Eukaryota</taxon>
        <taxon>Fungi</taxon>
        <taxon>Dikarya</taxon>
        <taxon>Basidiomycota</taxon>
        <taxon>Agaricomycotina</taxon>
        <taxon>Agaricomycetes</taxon>
        <taxon>Agaricomycetidae</taxon>
        <taxon>Jaapiales</taxon>
        <taxon>Jaapiaceae</taxon>
        <taxon>Jaapia</taxon>
    </lineage>
</organism>
<dbReference type="Proteomes" id="UP000027265">
    <property type="component" value="Unassembled WGS sequence"/>
</dbReference>
<evidence type="ECO:0000313" key="1">
    <source>
        <dbReference type="EMBL" id="KDQ55315.1"/>
    </source>
</evidence>
<protein>
    <submittedName>
        <fullName evidence="1">Uncharacterized protein</fullName>
    </submittedName>
</protein>